<dbReference type="GO" id="GO:0003924">
    <property type="term" value="F:GTPase activity"/>
    <property type="evidence" value="ECO:0007669"/>
    <property type="project" value="InterPro"/>
</dbReference>
<sequence>MSKIMIKYHPVKKEIHFLTDDNGSFNEVSYTDSPALEECSPENGEFLLQDQGYSFFNNLQEAFLGLQDTEIIFKGTKIDYEDFQKMVANYNEYQEREGSEMKLNLGGFVELPDVGAIYDEIKGVAGETVELFESELSEGSIKDIFRLRKQKLDDKVTDIEQDNVNLCFVGTYSSGKSTFINAIIGAKILPEKIRPETAKMFRIKHAELPTVNFFVKKKNDDVASIASLVWSEEFNKFQFTTNVNDGLKGQIDKVCQKNAGKPRHEQMRLLLTAINEMPNSPCENGQCFVEGMIDVRYPMDIQSDINFTFYDTPGTDSNSSEHLRILKDALAQQTNSVLIVMYEPVKMDGKGNSVLYDLMLKSQSDSSNEDGVTIDLSRSLHIINQVDRYGTTELRDALSKPIRLSKNAQDIIDESEETEFEYDLQDKRVFYVSSKAAYCARAQKKGICDLDDEEFIEDSADKVIKRKYYKNNHMSDAEFDTQEVVKTSEAQFGQCGLDQVSDQLYIASGMYAVEREIIKYAEKYALAVKAKGLYDAVLYMMDGVEDECQVIEEAKRLEKEELLALVAKMKTDMTADINQCAEDFKKALKEKKTEIMPIEISLIQTQVTNASTKAERQIKKLPKIVIKPEKIAEKNKAILENLNDYIHEVDKFYLEKRAAILQKQMKVLKGNIEAKIAEYKEIDKSIIDKILKIGDTTIPTSSISSIRMSDYINSEKALWIFTTTDKGKYKEEVFSEFLAITGRQHKAYLKEIDAVAQKKAEEMAQQFIDNIFRVSETLEHTQEEADQAVREQADALRCLNLAKEKIATLEDRIWRGIDE</sequence>
<keyword evidence="3" id="KW-0378">Hydrolase</keyword>
<evidence type="ECO:0000313" key="7">
    <source>
        <dbReference type="EMBL" id="RHC11788.1"/>
    </source>
</evidence>
<dbReference type="InterPro" id="IPR027094">
    <property type="entry name" value="Mitofusin_fam"/>
</dbReference>
<dbReference type="GO" id="GO:0008053">
    <property type="term" value="P:mitochondrial fusion"/>
    <property type="evidence" value="ECO:0007669"/>
    <property type="project" value="TreeGrafter"/>
</dbReference>
<dbReference type="InterPro" id="IPR045063">
    <property type="entry name" value="Dynamin_N"/>
</dbReference>
<comment type="subcellular location">
    <subcellularLocation>
        <location evidence="1">Membrane</location>
    </subcellularLocation>
</comment>
<dbReference type="InterPro" id="IPR027417">
    <property type="entry name" value="P-loop_NTPase"/>
</dbReference>
<dbReference type="GO" id="GO:0016020">
    <property type="term" value="C:membrane"/>
    <property type="evidence" value="ECO:0007669"/>
    <property type="project" value="UniProtKB-SubCell"/>
</dbReference>
<protein>
    <recommendedName>
        <fullName evidence="6">Dynamin N-terminal domain-containing protein</fullName>
    </recommendedName>
</protein>
<dbReference type="Proteomes" id="UP000285844">
    <property type="component" value="Unassembled WGS sequence"/>
</dbReference>
<dbReference type="AlphaFoldDB" id="A0A413YRU8"/>
<evidence type="ECO:0000256" key="5">
    <source>
        <dbReference type="ARBA" id="ARBA00023136"/>
    </source>
</evidence>
<dbReference type="SUPFAM" id="SSF52540">
    <property type="entry name" value="P-loop containing nucleoside triphosphate hydrolases"/>
    <property type="match status" value="1"/>
</dbReference>
<organism evidence="7 8">
    <name type="scientific">Lachnospira eligens</name>
    <dbReference type="NCBI Taxonomy" id="39485"/>
    <lineage>
        <taxon>Bacteria</taxon>
        <taxon>Bacillati</taxon>
        <taxon>Bacillota</taxon>
        <taxon>Clostridia</taxon>
        <taxon>Lachnospirales</taxon>
        <taxon>Lachnospiraceae</taxon>
        <taxon>Lachnospira</taxon>
    </lineage>
</organism>
<comment type="caution">
    <text evidence="7">The sequence shown here is derived from an EMBL/GenBank/DDBJ whole genome shotgun (WGS) entry which is preliminary data.</text>
</comment>
<dbReference type="PANTHER" id="PTHR10465:SF0">
    <property type="entry name" value="SARCALUMENIN"/>
    <property type="match status" value="1"/>
</dbReference>
<proteinExistence type="predicted"/>
<dbReference type="Pfam" id="PF00350">
    <property type="entry name" value="Dynamin_N"/>
    <property type="match status" value="1"/>
</dbReference>
<evidence type="ECO:0000256" key="4">
    <source>
        <dbReference type="ARBA" id="ARBA00023134"/>
    </source>
</evidence>
<dbReference type="EMBL" id="QSHM01000017">
    <property type="protein sequence ID" value="RHC11788.1"/>
    <property type="molecule type" value="Genomic_DNA"/>
</dbReference>
<evidence type="ECO:0000256" key="3">
    <source>
        <dbReference type="ARBA" id="ARBA00022801"/>
    </source>
</evidence>
<keyword evidence="5" id="KW-0472">Membrane</keyword>
<dbReference type="Gene3D" id="3.40.50.300">
    <property type="entry name" value="P-loop containing nucleotide triphosphate hydrolases"/>
    <property type="match status" value="1"/>
</dbReference>
<keyword evidence="2" id="KW-0547">Nucleotide-binding</keyword>
<evidence type="ECO:0000313" key="8">
    <source>
        <dbReference type="Proteomes" id="UP000285844"/>
    </source>
</evidence>
<dbReference type="RefSeq" id="WP_118362950.1">
    <property type="nucleotide sequence ID" value="NZ_QSHM01000017.1"/>
</dbReference>
<evidence type="ECO:0000259" key="6">
    <source>
        <dbReference type="Pfam" id="PF00350"/>
    </source>
</evidence>
<evidence type="ECO:0000256" key="1">
    <source>
        <dbReference type="ARBA" id="ARBA00004370"/>
    </source>
</evidence>
<name>A0A413YRU8_9FIRM</name>
<reference evidence="7 8" key="1">
    <citation type="submission" date="2018-08" db="EMBL/GenBank/DDBJ databases">
        <title>A genome reference for cultivated species of the human gut microbiota.</title>
        <authorList>
            <person name="Zou Y."/>
            <person name="Xue W."/>
            <person name="Luo G."/>
        </authorList>
    </citation>
    <scope>NUCLEOTIDE SEQUENCE [LARGE SCALE GENOMIC DNA]</scope>
    <source>
        <strain evidence="7 8">AM37-3BH</strain>
    </source>
</reference>
<evidence type="ECO:0000256" key="2">
    <source>
        <dbReference type="ARBA" id="ARBA00022741"/>
    </source>
</evidence>
<accession>A0A413YRU8</accession>
<gene>
    <name evidence="7" type="ORF">DW858_11875</name>
</gene>
<feature type="domain" description="Dynamin N-terminal" evidence="6">
    <location>
        <begin position="167"/>
        <end position="347"/>
    </location>
</feature>
<keyword evidence="4" id="KW-0342">GTP-binding</keyword>
<dbReference type="PANTHER" id="PTHR10465">
    <property type="entry name" value="TRANSMEMBRANE GTPASE FZO1"/>
    <property type="match status" value="1"/>
</dbReference>
<dbReference type="GO" id="GO:0005525">
    <property type="term" value="F:GTP binding"/>
    <property type="evidence" value="ECO:0007669"/>
    <property type="project" value="UniProtKB-KW"/>
</dbReference>